<keyword evidence="3" id="KW-0732">Signal</keyword>
<keyword evidence="7" id="KW-1185">Reference proteome</keyword>
<dbReference type="PANTHER" id="PTHR47763">
    <property type="entry name" value="ALPHA-PROTEIN KINASE VWKA"/>
    <property type="match status" value="1"/>
</dbReference>
<dbReference type="GO" id="GO:0005737">
    <property type="term" value="C:cytoplasm"/>
    <property type="evidence" value="ECO:0007669"/>
    <property type="project" value="TreeGrafter"/>
</dbReference>
<evidence type="ECO:0000256" key="4">
    <source>
        <dbReference type="SAM" id="MobiDB-lite"/>
    </source>
</evidence>
<evidence type="ECO:0000313" key="6">
    <source>
        <dbReference type="EMBL" id="KAK3285387.1"/>
    </source>
</evidence>
<dbReference type="InterPro" id="IPR052969">
    <property type="entry name" value="Thr-specific_kinase-like"/>
</dbReference>
<dbReference type="InterPro" id="IPR002035">
    <property type="entry name" value="VWF_A"/>
</dbReference>
<accession>A0AAE0GWB9</accession>
<dbReference type="EMBL" id="LGRX02001847">
    <property type="protein sequence ID" value="KAK3285387.1"/>
    <property type="molecule type" value="Genomic_DNA"/>
</dbReference>
<dbReference type="Gene3D" id="3.40.50.410">
    <property type="entry name" value="von Willebrand factor, type A domain"/>
    <property type="match status" value="1"/>
</dbReference>
<dbReference type="GO" id="GO:0004674">
    <property type="term" value="F:protein serine/threonine kinase activity"/>
    <property type="evidence" value="ECO:0007669"/>
    <property type="project" value="TreeGrafter"/>
</dbReference>
<protein>
    <recommendedName>
        <fullName evidence="5">VWFA domain-containing protein</fullName>
    </recommendedName>
</protein>
<dbReference type="CDD" id="cd00198">
    <property type="entry name" value="vWFA"/>
    <property type="match status" value="1"/>
</dbReference>
<evidence type="ECO:0000259" key="5">
    <source>
        <dbReference type="PROSITE" id="PS50234"/>
    </source>
</evidence>
<dbReference type="Proteomes" id="UP001190700">
    <property type="component" value="Unassembled WGS sequence"/>
</dbReference>
<feature type="domain" description="VWFA" evidence="5">
    <location>
        <begin position="37"/>
        <end position="237"/>
    </location>
</feature>
<name>A0AAE0GWB9_9CHLO</name>
<dbReference type="InterPro" id="IPR056861">
    <property type="entry name" value="HMCN1-like_VWA"/>
</dbReference>
<dbReference type="PROSITE" id="PS50234">
    <property type="entry name" value="VWFA"/>
    <property type="match status" value="1"/>
</dbReference>
<organism evidence="6 7">
    <name type="scientific">Cymbomonas tetramitiformis</name>
    <dbReference type="NCBI Taxonomy" id="36881"/>
    <lineage>
        <taxon>Eukaryota</taxon>
        <taxon>Viridiplantae</taxon>
        <taxon>Chlorophyta</taxon>
        <taxon>Pyramimonadophyceae</taxon>
        <taxon>Pyramimonadales</taxon>
        <taxon>Pyramimonadaceae</taxon>
        <taxon>Cymbomonas</taxon>
    </lineage>
</organism>
<dbReference type="SUPFAM" id="SSF53300">
    <property type="entry name" value="vWA-like"/>
    <property type="match status" value="1"/>
</dbReference>
<dbReference type="SMART" id="SM00327">
    <property type="entry name" value="VWA"/>
    <property type="match status" value="1"/>
</dbReference>
<sequence length="447" mass="49491">MTAANVKEQPSVEPGPGPAGETVKDELPESDTPAELDLVFCIDSTGSMGDYISKAQQSVKEIVTQIKSEENCDVRFALIAYRDHPPQDDTFVTQTFPFTTDLKKMKSSVSSLKAAGGGDGPEAVTAALYAVSKLPYRPNAAKVVVLIADAPPHGLEPYGDDIPNGDPDGHDPLEIARQLAVNGVVIYPVGCEPALGEYRFARDFMCNLAEITQGQAIPLSSAELLPQVILGGAQEEIALEKLSREVEQEMEREEYAGLEDEELVTRMTSFMQKQGHRTKQLRRDGKWEMSEKGCDVYSKHSTLSAAKEELCRDVREEDEMHYGRSFSMHSDLDLMEDPEIQSKSKKSTWVSGISERLLRFTRCFSGTDRGDADCGDYYSAPAAAPCHSPVAFESNRRELETEVDSDRDLFSPETKACTYAYVEEDSISEMQVERMIAKSHMKSSLRR</sequence>
<gene>
    <name evidence="6" type="ORF">CYMTET_7005</name>
</gene>
<dbReference type="Pfam" id="PF25106">
    <property type="entry name" value="VWA_4"/>
    <property type="match status" value="1"/>
</dbReference>
<dbReference type="AlphaFoldDB" id="A0AAE0GWB9"/>
<comment type="caution">
    <text evidence="6">The sequence shown here is derived from an EMBL/GenBank/DDBJ whole genome shotgun (WGS) entry which is preliminary data.</text>
</comment>
<evidence type="ECO:0000313" key="7">
    <source>
        <dbReference type="Proteomes" id="UP001190700"/>
    </source>
</evidence>
<dbReference type="InterPro" id="IPR036465">
    <property type="entry name" value="vWFA_dom_sf"/>
</dbReference>
<evidence type="ECO:0000256" key="3">
    <source>
        <dbReference type="ARBA" id="ARBA00022729"/>
    </source>
</evidence>
<proteinExistence type="predicted"/>
<dbReference type="PANTHER" id="PTHR47763:SF1">
    <property type="entry name" value="DUF659 DOMAIN-CONTAINING PROTEIN"/>
    <property type="match status" value="1"/>
</dbReference>
<reference evidence="6 7" key="1">
    <citation type="journal article" date="2015" name="Genome Biol. Evol.">
        <title>Comparative Genomics of a Bacterivorous Green Alga Reveals Evolutionary Causalities and Consequences of Phago-Mixotrophic Mode of Nutrition.</title>
        <authorList>
            <person name="Burns J.A."/>
            <person name="Paasch A."/>
            <person name="Narechania A."/>
            <person name="Kim E."/>
        </authorList>
    </citation>
    <scope>NUCLEOTIDE SEQUENCE [LARGE SCALE GENOMIC DNA]</scope>
    <source>
        <strain evidence="6 7">PLY_AMNH</strain>
    </source>
</reference>
<evidence type="ECO:0000256" key="2">
    <source>
        <dbReference type="ARBA" id="ARBA00022525"/>
    </source>
</evidence>
<feature type="region of interest" description="Disordered" evidence="4">
    <location>
        <begin position="1"/>
        <end position="31"/>
    </location>
</feature>
<comment type="subcellular location">
    <subcellularLocation>
        <location evidence="1">Secreted</location>
    </subcellularLocation>
</comment>
<evidence type="ECO:0000256" key="1">
    <source>
        <dbReference type="ARBA" id="ARBA00004613"/>
    </source>
</evidence>
<keyword evidence="2" id="KW-0964">Secreted</keyword>